<feature type="compositionally biased region" description="Polar residues" evidence="1">
    <location>
        <begin position="72"/>
        <end position="83"/>
    </location>
</feature>
<evidence type="ECO:0000313" key="2">
    <source>
        <dbReference type="EMBL" id="CAK8992053.1"/>
    </source>
</evidence>
<proteinExistence type="predicted"/>
<reference evidence="2 3" key="1">
    <citation type="submission" date="2024-02" db="EMBL/GenBank/DDBJ databases">
        <authorList>
            <person name="Chen Y."/>
            <person name="Shah S."/>
            <person name="Dougan E. K."/>
            <person name="Thang M."/>
            <person name="Chan C."/>
        </authorList>
    </citation>
    <scope>NUCLEOTIDE SEQUENCE [LARGE SCALE GENOMIC DNA]</scope>
</reference>
<accession>A0ABP0HP99</accession>
<feature type="region of interest" description="Disordered" evidence="1">
    <location>
        <begin position="42"/>
        <end position="92"/>
    </location>
</feature>
<evidence type="ECO:0000313" key="3">
    <source>
        <dbReference type="Proteomes" id="UP001642484"/>
    </source>
</evidence>
<dbReference type="EMBL" id="CAXAMN010001039">
    <property type="protein sequence ID" value="CAK8992053.1"/>
    <property type="molecule type" value="Genomic_DNA"/>
</dbReference>
<dbReference type="Proteomes" id="UP001642484">
    <property type="component" value="Unassembled WGS sequence"/>
</dbReference>
<evidence type="ECO:0000256" key="1">
    <source>
        <dbReference type="SAM" id="MobiDB-lite"/>
    </source>
</evidence>
<sequence length="329" mass="35205">MASSDTANDVVPSAVLEDKDLQLLLLDLDFLEIKDDGALAVKKRARSAEDLGDHEKHQQQPPLPAPVPAPDNDTTAPHQSANAASPEVLAKPVEYKPQTAAMRTKQFLDDRKHAKEVLKHDLLNEATRNQDEWFNKALAEGQSGQTVPVATPARAAALVHMPPTAEVTVTLPRADEASTNQTMEVESQTLVVESQTLVVESQPGGQQTLVAEGAAAQAPSMFEDPTTHSTMASAPVPPAPSQQHTEHQQLKRGLCIIEDSDEECKGGAHGEGAKESVDKTVLVDELQAILNELNLSGGSPNPLLQTCPALQKLFRPATDGESVASTWKT</sequence>
<comment type="caution">
    <text evidence="2">The sequence shown here is derived from an EMBL/GenBank/DDBJ whole genome shotgun (WGS) entry which is preliminary data.</text>
</comment>
<feature type="region of interest" description="Disordered" evidence="1">
    <location>
        <begin position="221"/>
        <end position="243"/>
    </location>
</feature>
<keyword evidence="3" id="KW-1185">Reference proteome</keyword>
<organism evidence="2 3">
    <name type="scientific">Durusdinium trenchii</name>
    <dbReference type="NCBI Taxonomy" id="1381693"/>
    <lineage>
        <taxon>Eukaryota</taxon>
        <taxon>Sar</taxon>
        <taxon>Alveolata</taxon>
        <taxon>Dinophyceae</taxon>
        <taxon>Suessiales</taxon>
        <taxon>Symbiodiniaceae</taxon>
        <taxon>Durusdinium</taxon>
    </lineage>
</organism>
<feature type="compositionally biased region" description="Basic and acidic residues" evidence="1">
    <location>
        <begin position="46"/>
        <end position="58"/>
    </location>
</feature>
<name>A0ABP0HP99_9DINO</name>
<gene>
    <name evidence="2" type="ORF">CCMP2556_LOCUS2703</name>
</gene>
<protein>
    <submittedName>
        <fullName evidence="2">Uncharacterized protein</fullName>
    </submittedName>
</protein>